<dbReference type="RefSeq" id="WP_214395733.1">
    <property type="nucleotide sequence ID" value="NZ_JAHBOL010000027.1"/>
</dbReference>
<dbReference type="Gene3D" id="1.10.10.10">
    <property type="entry name" value="Winged helix-like DNA-binding domain superfamily/Winged helix DNA-binding domain"/>
    <property type="match status" value="1"/>
</dbReference>
<keyword evidence="6" id="KW-1185">Reference proteome</keyword>
<comment type="caution">
    <text evidence="5">The sequence shown here is derived from an EMBL/GenBank/DDBJ whole genome shotgun (WGS) entry which is preliminary data.</text>
</comment>
<dbReference type="SUPFAM" id="SSF46785">
    <property type="entry name" value="Winged helix' DNA-binding domain"/>
    <property type="match status" value="1"/>
</dbReference>
<dbReference type="EMBL" id="JAHBOM010000024">
    <property type="protein sequence ID" value="MBU8826289.1"/>
    <property type="molecule type" value="Genomic_DNA"/>
</dbReference>
<keyword evidence="3" id="KW-0804">Transcription</keyword>
<feature type="domain" description="HTH hxlR-type" evidence="4">
    <location>
        <begin position="12"/>
        <end position="110"/>
    </location>
</feature>
<dbReference type="Proteomes" id="UP000696413">
    <property type="component" value="Unassembled WGS sequence"/>
</dbReference>
<name>A0ABS6HUC5_MYCGD</name>
<evidence type="ECO:0000256" key="2">
    <source>
        <dbReference type="ARBA" id="ARBA00023125"/>
    </source>
</evidence>
<evidence type="ECO:0000313" key="6">
    <source>
        <dbReference type="Proteomes" id="UP000696413"/>
    </source>
</evidence>
<protein>
    <submittedName>
        <fullName evidence="5">Helix-turn-helix transcriptional regulator</fullName>
    </submittedName>
</protein>
<keyword evidence="1" id="KW-0805">Transcription regulation</keyword>
<gene>
    <name evidence="5" type="ORF">KL859_25865</name>
</gene>
<evidence type="ECO:0000259" key="4">
    <source>
        <dbReference type="PROSITE" id="PS51118"/>
    </source>
</evidence>
<accession>A0ABS6HUC5</accession>
<organism evidence="5 6">
    <name type="scientific">Mycolicibacterium goodii</name>
    <name type="common">Mycobacterium goodii</name>
    <dbReference type="NCBI Taxonomy" id="134601"/>
    <lineage>
        <taxon>Bacteria</taxon>
        <taxon>Bacillati</taxon>
        <taxon>Actinomycetota</taxon>
        <taxon>Actinomycetes</taxon>
        <taxon>Mycobacteriales</taxon>
        <taxon>Mycobacteriaceae</taxon>
        <taxon>Mycolicibacterium</taxon>
    </lineage>
</organism>
<evidence type="ECO:0000256" key="1">
    <source>
        <dbReference type="ARBA" id="ARBA00023015"/>
    </source>
</evidence>
<evidence type="ECO:0000256" key="3">
    <source>
        <dbReference type="ARBA" id="ARBA00023163"/>
    </source>
</evidence>
<keyword evidence="2" id="KW-0238">DNA-binding</keyword>
<dbReference type="PANTHER" id="PTHR33204:SF18">
    <property type="entry name" value="TRANSCRIPTIONAL REGULATORY PROTEIN"/>
    <property type="match status" value="1"/>
</dbReference>
<dbReference type="PANTHER" id="PTHR33204">
    <property type="entry name" value="TRANSCRIPTIONAL REGULATOR, MARR FAMILY"/>
    <property type="match status" value="1"/>
</dbReference>
<proteinExistence type="predicted"/>
<dbReference type="InterPro" id="IPR036390">
    <property type="entry name" value="WH_DNA-bd_sf"/>
</dbReference>
<dbReference type="InterPro" id="IPR036388">
    <property type="entry name" value="WH-like_DNA-bd_sf"/>
</dbReference>
<reference evidence="5 6" key="1">
    <citation type="submission" date="2021-05" db="EMBL/GenBank/DDBJ databases">
        <title>Draft Genome Sequences of Clinical Respiratory Isolates of Mycobacterium goodii Recovered in Ireland.</title>
        <authorList>
            <person name="Flanagan P.R."/>
            <person name="Mok S."/>
            <person name="Roycroft E."/>
            <person name="Rogers T.R."/>
            <person name="Fitzgibbon M."/>
        </authorList>
    </citation>
    <scope>NUCLEOTIDE SEQUENCE [LARGE SCALE GENOMIC DNA]</scope>
    <source>
        <strain evidence="5 6">14IE55</strain>
    </source>
</reference>
<dbReference type="PROSITE" id="PS51118">
    <property type="entry name" value="HTH_HXLR"/>
    <property type="match status" value="1"/>
</dbReference>
<dbReference type="InterPro" id="IPR002577">
    <property type="entry name" value="HTH_HxlR"/>
</dbReference>
<evidence type="ECO:0000313" key="5">
    <source>
        <dbReference type="EMBL" id="MBU8826289.1"/>
    </source>
</evidence>
<sequence length="162" mass="17783">MPHRSDWSDKPCPIARGLDVLGDAWTLVILRELFAGNTRFDGLRTRLGASDKVLADRLSRIVTLGLAERVPYGGSVRPRVEYRLTDSGRETLPVLHALARWGAKHTEPPSNARPMVIACIRCGVPAASADWCITCGRRLTVEVAEWTYPGKDGPPLRLGDIA</sequence>
<dbReference type="Pfam" id="PF01638">
    <property type="entry name" value="HxlR"/>
    <property type="match status" value="1"/>
</dbReference>